<gene>
    <name evidence="10" type="ORF">ELS19_18365</name>
</gene>
<dbReference type="CDD" id="cd00156">
    <property type="entry name" value="REC"/>
    <property type="match status" value="1"/>
</dbReference>
<feature type="domain" description="PAS" evidence="8">
    <location>
        <begin position="141"/>
        <end position="214"/>
    </location>
</feature>
<dbReference type="InterPro" id="IPR001610">
    <property type="entry name" value="PAC"/>
</dbReference>
<evidence type="ECO:0000256" key="4">
    <source>
        <dbReference type="ARBA" id="ARBA00022679"/>
    </source>
</evidence>
<evidence type="ECO:0000259" key="9">
    <source>
        <dbReference type="PROSITE" id="PS50113"/>
    </source>
</evidence>
<evidence type="ECO:0000256" key="5">
    <source>
        <dbReference type="ARBA" id="ARBA00022777"/>
    </source>
</evidence>
<dbReference type="Pfam" id="PF00072">
    <property type="entry name" value="Response_reg"/>
    <property type="match status" value="1"/>
</dbReference>
<dbReference type="Pfam" id="PF08447">
    <property type="entry name" value="PAS_3"/>
    <property type="match status" value="2"/>
</dbReference>
<dbReference type="Gene3D" id="3.30.450.20">
    <property type="entry name" value="PAS domain"/>
    <property type="match status" value="3"/>
</dbReference>
<reference evidence="10 11" key="1">
    <citation type="submission" date="2018-12" db="EMBL/GenBank/DDBJ databases">
        <title>Genome analysis provides insights into bioremediation potentialities of Halogeometricum borinquense strain N11.</title>
        <authorList>
            <person name="Najjari A."/>
            <person name="Youssef N."/>
            <person name="Fhoula I."/>
            <person name="Ben Dhia O."/>
            <person name="Mahjoubi M."/>
            <person name="Ouzari H.I."/>
            <person name="Cherif A."/>
        </authorList>
    </citation>
    <scope>NUCLEOTIDE SEQUENCE [LARGE SCALE GENOMIC DNA]</scope>
    <source>
        <strain evidence="10 11">N11</strain>
    </source>
</reference>
<dbReference type="SMART" id="SM00091">
    <property type="entry name" value="PAS"/>
    <property type="match status" value="3"/>
</dbReference>
<dbReference type="InterPro" id="IPR013656">
    <property type="entry name" value="PAS_4"/>
</dbReference>
<dbReference type="Gene3D" id="3.40.50.2300">
    <property type="match status" value="1"/>
</dbReference>
<evidence type="ECO:0000259" key="7">
    <source>
        <dbReference type="PROSITE" id="PS50110"/>
    </source>
</evidence>
<accession>A0A482T969</accession>
<feature type="domain" description="PAC" evidence="9">
    <location>
        <begin position="216"/>
        <end position="268"/>
    </location>
</feature>
<dbReference type="CDD" id="cd00130">
    <property type="entry name" value="PAS"/>
    <property type="match status" value="3"/>
</dbReference>
<feature type="domain" description="PAS" evidence="8">
    <location>
        <begin position="387"/>
        <end position="457"/>
    </location>
</feature>
<dbReference type="PANTHER" id="PTHR43304:SF1">
    <property type="entry name" value="PAC DOMAIN-CONTAINING PROTEIN"/>
    <property type="match status" value="1"/>
</dbReference>
<dbReference type="GO" id="GO:0004673">
    <property type="term" value="F:protein histidine kinase activity"/>
    <property type="evidence" value="ECO:0007669"/>
    <property type="project" value="UniProtKB-EC"/>
</dbReference>
<evidence type="ECO:0000256" key="1">
    <source>
        <dbReference type="ARBA" id="ARBA00000085"/>
    </source>
</evidence>
<evidence type="ECO:0000259" key="8">
    <source>
        <dbReference type="PROSITE" id="PS50112"/>
    </source>
</evidence>
<dbReference type="InterPro" id="IPR000700">
    <property type="entry name" value="PAS-assoc_C"/>
</dbReference>
<evidence type="ECO:0000313" key="11">
    <source>
        <dbReference type="Proteomes" id="UP000294028"/>
    </source>
</evidence>
<organism evidence="10 11">
    <name type="scientific">Halogeometricum borinquense</name>
    <dbReference type="NCBI Taxonomy" id="60847"/>
    <lineage>
        <taxon>Archaea</taxon>
        <taxon>Methanobacteriati</taxon>
        <taxon>Methanobacteriota</taxon>
        <taxon>Stenosarchaea group</taxon>
        <taxon>Halobacteria</taxon>
        <taxon>Halobacteriales</taxon>
        <taxon>Haloferacaceae</taxon>
        <taxon>Halogeometricum</taxon>
    </lineage>
</organism>
<dbReference type="GO" id="GO:0000160">
    <property type="term" value="P:phosphorelay signal transduction system"/>
    <property type="evidence" value="ECO:0007669"/>
    <property type="project" value="InterPro"/>
</dbReference>
<feature type="domain" description="PAS" evidence="8">
    <location>
        <begin position="269"/>
        <end position="339"/>
    </location>
</feature>
<dbReference type="SMART" id="SM00448">
    <property type="entry name" value="REC"/>
    <property type="match status" value="1"/>
</dbReference>
<evidence type="ECO:0000256" key="6">
    <source>
        <dbReference type="PROSITE-ProRule" id="PRU00169"/>
    </source>
</evidence>
<comment type="catalytic activity">
    <reaction evidence="1">
        <text>ATP + protein L-histidine = ADP + protein N-phospho-L-histidine.</text>
        <dbReference type="EC" id="2.7.13.3"/>
    </reaction>
</comment>
<sequence>MMVQSDRPIHVLHVDDEPDFATLAADFLERENDSFVVETATTAGAGLDVLATEDIDCVVSDYDMPEQNGIEFLNAVREDYPSLPFILFTGKGSESIASDAISAGVTDYLQKQAGTGQYKLLANRIKNVVSQYRAEQQAAKTERRLQELSEASNDVLWMFSSDWDELLYINSAYEDIWGRSTETLAAQPRDFLHGVHPDDREQVTAAMNQLSNGNPADLEYRVNEDENYRRWIWVQAEPITDSAGTVTRIAGFARDITERKKRERTLRQERMFIDQALNALDDAFYVINPDGTMRRWNETALERTGYTDAEISEMQAIEFFPEDERERVGEAIEEALTTGSATVEANVLTKHGEYIPHEFTGARLTDPEGNLTGLVGIARDITERKAQQERFQAFIENSTDIIVVLDEDGTYLYQSPSVEHVLGYEPEALLGENAFEYIHPEDRQEVMETFSEAVSNPEMTPTVECRFRHKDGSWRWIEAVGNNQLDNPAVEGFVINSRDITERKKHEQEL</sequence>
<dbReference type="InterPro" id="IPR000014">
    <property type="entry name" value="PAS"/>
</dbReference>
<keyword evidence="4" id="KW-0808">Transferase</keyword>
<evidence type="ECO:0000313" key="10">
    <source>
        <dbReference type="EMBL" id="RYJ08489.1"/>
    </source>
</evidence>
<dbReference type="EMBL" id="RZHH01000003">
    <property type="protein sequence ID" value="RYJ08489.1"/>
    <property type="molecule type" value="Genomic_DNA"/>
</dbReference>
<proteinExistence type="predicted"/>
<feature type="domain" description="PAC" evidence="9">
    <location>
        <begin position="461"/>
        <end position="510"/>
    </location>
</feature>
<name>A0A482T969_9EURY</name>
<dbReference type="AlphaFoldDB" id="A0A482T969"/>
<dbReference type="InterPro" id="IPR011006">
    <property type="entry name" value="CheY-like_superfamily"/>
</dbReference>
<dbReference type="NCBIfam" id="TIGR00229">
    <property type="entry name" value="sensory_box"/>
    <property type="match status" value="3"/>
</dbReference>
<dbReference type="InterPro" id="IPR035965">
    <property type="entry name" value="PAS-like_dom_sf"/>
</dbReference>
<evidence type="ECO:0000256" key="2">
    <source>
        <dbReference type="ARBA" id="ARBA00012438"/>
    </source>
</evidence>
<dbReference type="PROSITE" id="PS50112">
    <property type="entry name" value="PAS"/>
    <property type="match status" value="3"/>
</dbReference>
<feature type="modified residue" description="4-aspartylphosphate" evidence="6">
    <location>
        <position position="61"/>
    </location>
</feature>
<dbReference type="InterPro" id="IPR052162">
    <property type="entry name" value="Sensor_kinase/Photoreceptor"/>
</dbReference>
<keyword evidence="5" id="KW-0418">Kinase</keyword>
<evidence type="ECO:0000256" key="3">
    <source>
        <dbReference type="ARBA" id="ARBA00022553"/>
    </source>
</evidence>
<keyword evidence="3 6" id="KW-0597">Phosphoprotein</keyword>
<dbReference type="EC" id="2.7.13.3" evidence="2"/>
<feature type="domain" description="PAC" evidence="9">
    <location>
        <begin position="341"/>
        <end position="393"/>
    </location>
</feature>
<comment type="caution">
    <text evidence="10">The sequence shown here is derived from an EMBL/GenBank/DDBJ whole genome shotgun (WGS) entry which is preliminary data.</text>
</comment>
<dbReference type="SUPFAM" id="SSF52172">
    <property type="entry name" value="CheY-like"/>
    <property type="match status" value="1"/>
</dbReference>
<dbReference type="InterPro" id="IPR001789">
    <property type="entry name" value="Sig_transdc_resp-reg_receiver"/>
</dbReference>
<dbReference type="SMART" id="SM00086">
    <property type="entry name" value="PAC"/>
    <property type="match status" value="3"/>
</dbReference>
<dbReference type="Proteomes" id="UP000294028">
    <property type="component" value="Unassembled WGS sequence"/>
</dbReference>
<protein>
    <recommendedName>
        <fullName evidence="2">histidine kinase</fullName>
        <ecNumber evidence="2">2.7.13.3</ecNumber>
    </recommendedName>
</protein>
<dbReference type="PROSITE" id="PS50113">
    <property type="entry name" value="PAC"/>
    <property type="match status" value="3"/>
</dbReference>
<dbReference type="SUPFAM" id="SSF55785">
    <property type="entry name" value="PYP-like sensor domain (PAS domain)"/>
    <property type="match status" value="3"/>
</dbReference>
<dbReference type="PROSITE" id="PS50110">
    <property type="entry name" value="RESPONSE_REGULATORY"/>
    <property type="match status" value="1"/>
</dbReference>
<dbReference type="InterPro" id="IPR013655">
    <property type="entry name" value="PAS_fold_3"/>
</dbReference>
<dbReference type="PANTHER" id="PTHR43304">
    <property type="entry name" value="PHYTOCHROME-LIKE PROTEIN CPH1"/>
    <property type="match status" value="1"/>
</dbReference>
<feature type="domain" description="Response regulatory" evidence="7">
    <location>
        <begin position="10"/>
        <end position="126"/>
    </location>
</feature>
<dbReference type="Pfam" id="PF08448">
    <property type="entry name" value="PAS_4"/>
    <property type="match status" value="1"/>
</dbReference>